<dbReference type="PANTHER" id="PTHR30011:SF16">
    <property type="entry name" value="C2H2 FINGER DOMAIN TRANSCRIPTION FACTOR (EUROFUNG)-RELATED"/>
    <property type="match status" value="1"/>
</dbReference>
<dbReference type="InterPro" id="IPR011251">
    <property type="entry name" value="Luciferase-like_dom"/>
</dbReference>
<dbReference type="PIRSF" id="PIRSF000337">
    <property type="entry name" value="NTA_MOA"/>
    <property type="match status" value="1"/>
</dbReference>
<dbReference type="SUPFAM" id="SSF51679">
    <property type="entry name" value="Bacterial luciferase-like"/>
    <property type="match status" value="1"/>
</dbReference>
<dbReference type="PATRIC" id="fig|1429439.4.peg.2412"/>
<dbReference type="GO" id="GO:0004497">
    <property type="term" value="F:monooxygenase activity"/>
    <property type="evidence" value="ECO:0007669"/>
    <property type="project" value="UniProtKB-KW"/>
</dbReference>
<protein>
    <recommendedName>
        <fullName evidence="7">Luciferase-like domain-containing protein</fullName>
    </recommendedName>
</protein>
<keyword evidence="2 6" id="KW-0288">FMN</keyword>
<keyword evidence="9" id="KW-1185">Reference proteome</keyword>
<feature type="domain" description="Luciferase-like" evidence="7">
    <location>
        <begin position="37"/>
        <end position="389"/>
    </location>
</feature>
<comment type="similarity">
    <text evidence="5">Belongs to the NtaA/SnaA/DszA monooxygenase family.</text>
</comment>
<accession>W4M9T1</accession>
<dbReference type="CDD" id="cd01095">
    <property type="entry name" value="Nitrilotriacetate_monoxgenase"/>
    <property type="match status" value="1"/>
</dbReference>
<feature type="binding site" evidence="6">
    <location>
        <position position="227"/>
    </location>
    <ligand>
        <name>FMN</name>
        <dbReference type="ChEBI" id="CHEBI:58210"/>
    </ligand>
</feature>
<feature type="binding site" evidence="6">
    <location>
        <position position="56"/>
    </location>
    <ligand>
        <name>FMN</name>
        <dbReference type="ChEBI" id="CHEBI:58210"/>
    </ligand>
</feature>
<sequence length="436" mass="48751">MHLMWFCAFSPHAGFGMDGWAGPQTGNGYDWTRPELWQDMVVALERAKFDLIMLGDSLAVPGTYQGRMDAYLRYAEHAPFHDPSPLVAIMAAVTSRIGLAATLSTTFYPPFLLARLMTTLDHLSRGRIAWNVVTSYKVEEALNFGYRELLDHDQRYDRADEYMELCAQLWSSWEPGAVVMDTSTNTFANPAKVRSIDFQGAYYRSRGPLNATPSPQGRPVIIQAGTSERGQDFAARHAEAIIVARETIEEMKQFYDQFKARVRKSGRAPEACKIFFLAKPLIANTDEEAQQRADALYAHAPVEAGLAALSTMIQTDLSTYDLDQPLPSSLERQAIQGIRSQLERFYGSGQTPTLREIATRKVSLDSAPFVGGPERVADRLARTMEAVGGDGFAIRQGLWPGYVKPFVEQVIPLLQQRGVVRKEYAGTLLRDHLQEF</sequence>
<evidence type="ECO:0000256" key="4">
    <source>
        <dbReference type="ARBA" id="ARBA00023033"/>
    </source>
</evidence>
<name>W4M9T1_9BACT</name>
<dbReference type="NCBIfam" id="TIGR03860">
    <property type="entry name" value="FMN_nitrolo"/>
    <property type="match status" value="1"/>
</dbReference>
<dbReference type="Pfam" id="PF00296">
    <property type="entry name" value="Bac_luciferase"/>
    <property type="match status" value="1"/>
</dbReference>
<evidence type="ECO:0000313" key="8">
    <source>
        <dbReference type="EMBL" id="ETX06930.1"/>
    </source>
</evidence>
<dbReference type="HOGENOM" id="CLU_022256_1_2_7"/>
<keyword evidence="4" id="KW-0503">Monooxygenase</keyword>
<evidence type="ECO:0000313" key="9">
    <source>
        <dbReference type="Proteomes" id="UP000019140"/>
    </source>
</evidence>
<reference evidence="8 9" key="1">
    <citation type="journal article" date="2014" name="Nature">
        <title>An environmental bacterial taxon with a large and distinct metabolic repertoire.</title>
        <authorList>
            <person name="Wilson M.C."/>
            <person name="Mori T."/>
            <person name="Ruckert C."/>
            <person name="Uria A.R."/>
            <person name="Helf M.J."/>
            <person name="Takada K."/>
            <person name="Gernert C."/>
            <person name="Steffens U.A."/>
            <person name="Heycke N."/>
            <person name="Schmitt S."/>
            <person name="Rinke C."/>
            <person name="Helfrich E.J."/>
            <person name="Brachmann A.O."/>
            <person name="Gurgui C."/>
            <person name="Wakimoto T."/>
            <person name="Kracht M."/>
            <person name="Crusemann M."/>
            <person name="Hentschel U."/>
            <person name="Abe I."/>
            <person name="Matsunaga S."/>
            <person name="Kalinowski J."/>
            <person name="Takeyama H."/>
            <person name="Piel J."/>
        </authorList>
    </citation>
    <scope>NUCLEOTIDE SEQUENCE [LARGE SCALE GENOMIC DNA]</scope>
    <source>
        <strain evidence="9">TSY2</strain>
    </source>
</reference>
<evidence type="ECO:0000256" key="3">
    <source>
        <dbReference type="ARBA" id="ARBA00023002"/>
    </source>
</evidence>
<gene>
    <name evidence="8" type="ORF">ETSY2_14130</name>
</gene>
<keyword evidence="1 6" id="KW-0285">Flavoprotein</keyword>
<dbReference type="PANTHER" id="PTHR30011">
    <property type="entry name" value="ALKANESULFONATE MONOOXYGENASE-RELATED"/>
    <property type="match status" value="1"/>
</dbReference>
<evidence type="ECO:0000256" key="5">
    <source>
        <dbReference type="ARBA" id="ARBA00033748"/>
    </source>
</evidence>
<proteinExistence type="inferred from homology"/>
<dbReference type="Gene3D" id="3.20.20.30">
    <property type="entry name" value="Luciferase-like domain"/>
    <property type="match status" value="1"/>
</dbReference>
<evidence type="ECO:0000256" key="1">
    <source>
        <dbReference type="ARBA" id="ARBA00022630"/>
    </source>
</evidence>
<evidence type="ECO:0000256" key="2">
    <source>
        <dbReference type="ARBA" id="ARBA00022643"/>
    </source>
</evidence>
<dbReference type="InterPro" id="IPR051260">
    <property type="entry name" value="Diverse_substr_monoxygenases"/>
</dbReference>
<organism evidence="8 9">
    <name type="scientific">Candidatus Entotheonella gemina</name>
    <dbReference type="NCBI Taxonomy" id="1429439"/>
    <lineage>
        <taxon>Bacteria</taxon>
        <taxon>Pseudomonadati</taxon>
        <taxon>Nitrospinota/Tectimicrobiota group</taxon>
        <taxon>Candidatus Tectimicrobiota</taxon>
        <taxon>Candidatus Entotheonellia</taxon>
        <taxon>Candidatus Entotheonellales</taxon>
        <taxon>Candidatus Entotheonellaceae</taxon>
        <taxon>Candidatus Entotheonella</taxon>
    </lineage>
</organism>
<comment type="caution">
    <text evidence="8">The sequence shown here is derived from an EMBL/GenBank/DDBJ whole genome shotgun (WGS) entry which is preliminary data.</text>
</comment>
<dbReference type="GO" id="GO:0016705">
    <property type="term" value="F:oxidoreductase activity, acting on paired donors, with incorporation or reduction of molecular oxygen"/>
    <property type="evidence" value="ECO:0007669"/>
    <property type="project" value="InterPro"/>
</dbReference>
<dbReference type="InterPro" id="IPR036661">
    <property type="entry name" value="Luciferase-like_sf"/>
</dbReference>
<feature type="binding site" evidence="6">
    <location>
        <position position="102"/>
    </location>
    <ligand>
        <name>FMN</name>
        <dbReference type="ChEBI" id="CHEBI:58210"/>
    </ligand>
</feature>
<evidence type="ECO:0000259" key="7">
    <source>
        <dbReference type="Pfam" id="PF00296"/>
    </source>
</evidence>
<dbReference type="AlphaFoldDB" id="W4M9T1"/>
<dbReference type="Proteomes" id="UP000019140">
    <property type="component" value="Unassembled WGS sequence"/>
</dbReference>
<dbReference type="EMBL" id="AZHX01000568">
    <property type="protein sequence ID" value="ETX06930.1"/>
    <property type="molecule type" value="Genomic_DNA"/>
</dbReference>
<evidence type="ECO:0000256" key="6">
    <source>
        <dbReference type="PIRSR" id="PIRSR000337-1"/>
    </source>
</evidence>
<feature type="binding site" evidence="6">
    <location>
        <position position="152"/>
    </location>
    <ligand>
        <name>FMN</name>
        <dbReference type="ChEBI" id="CHEBI:58210"/>
    </ligand>
</feature>
<keyword evidence="3" id="KW-0560">Oxidoreductase</keyword>
<dbReference type="InterPro" id="IPR016215">
    <property type="entry name" value="NTA_MOA"/>
</dbReference>
<feature type="binding site" evidence="6">
    <location>
        <position position="156"/>
    </location>
    <ligand>
        <name>FMN</name>
        <dbReference type="ChEBI" id="CHEBI:58210"/>
    </ligand>
</feature>